<dbReference type="InterPro" id="IPR023398">
    <property type="entry name" value="TIF_eIF4e-like"/>
</dbReference>
<dbReference type="Proteomes" id="UP000682733">
    <property type="component" value="Unassembled WGS sequence"/>
</dbReference>
<reference evidence="7" key="1">
    <citation type="submission" date="2021-02" db="EMBL/GenBank/DDBJ databases">
        <authorList>
            <person name="Nowell W R."/>
        </authorList>
    </citation>
    <scope>NUCLEOTIDE SEQUENCE</scope>
</reference>
<dbReference type="EMBL" id="CAJNOK010001809">
    <property type="protein sequence ID" value="CAF0831092.1"/>
    <property type="molecule type" value="Genomic_DNA"/>
</dbReference>
<dbReference type="GO" id="GO:0016281">
    <property type="term" value="C:eukaryotic translation initiation factor 4F complex"/>
    <property type="evidence" value="ECO:0007669"/>
    <property type="project" value="TreeGrafter"/>
</dbReference>
<keyword evidence="5 6" id="KW-0648">Protein biosynthesis</keyword>
<evidence type="ECO:0000313" key="8">
    <source>
        <dbReference type="EMBL" id="CAF3615578.1"/>
    </source>
</evidence>
<dbReference type="Proteomes" id="UP000677228">
    <property type="component" value="Unassembled WGS sequence"/>
</dbReference>
<gene>
    <name evidence="7" type="ORF">OVA965_LOCUS6147</name>
    <name evidence="8" type="ORF">TMI583_LOCUS6143</name>
</gene>
<evidence type="ECO:0000256" key="5">
    <source>
        <dbReference type="ARBA" id="ARBA00022917"/>
    </source>
</evidence>
<dbReference type="InterPro" id="IPR001040">
    <property type="entry name" value="TIF_eIF_4E"/>
</dbReference>
<dbReference type="GO" id="GO:0006417">
    <property type="term" value="P:regulation of translation"/>
    <property type="evidence" value="ECO:0007669"/>
    <property type="project" value="UniProtKB-KW"/>
</dbReference>
<evidence type="ECO:0000256" key="6">
    <source>
        <dbReference type="RuleBase" id="RU004374"/>
    </source>
</evidence>
<evidence type="ECO:0000313" key="9">
    <source>
        <dbReference type="Proteomes" id="UP000677228"/>
    </source>
</evidence>
<comment type="similarity">
    <text evidence="1 6">Belongs to the eukaryotic initiation factor 4E family.</text>
</comment>
<evidence type="ECO:0000256" key="1">
    <source>
        <dbReference type="ARBA" id="ARBA00009860"/>
    </source>
</evidence>
<evidence type="ECO:0008006" key="10">
    <source>
        <dbReference type="Google" id="ProtNLM"/>
    </source>
</evidence>
<organism evidence="7 9">
    <name type="scientific">Didymodactylos carnosus</name>
    <dbReference type="NCBI Taxonomy" id="1234261"/>
    <lineage>
        <taxon>Eukaryota</taxon>
        <taxon>Metazoa</taxon>
        <taxon>Spiralia</taxon>
        <taxon>Gnathifera</taxon>
        <taxon>Rotifera</taxon>
        <taxon>Eurotatoria</taxon>
        <taxon>Bdelloidea</taxon>
        <taxon>Philodinida</taxon>
        <taxon>Philodinidae</taxon>
        <taxon>Didymodactylos</taxon>
    </lineage>
</organism>
<protein>
    <recommendedName>
        <fullName evidence="10">Eukaryotic translation initiation factor 4E</fullName>
    </recommendedName>
</protein>
<evidence type="ECO:0000256" key="3">
    <source>
        <dbReference type="ARBA" id="ARBA00022845"/>
    </source>
</evidence>
<evidence type="ECO:0000256" key="4">
    <source>
        <dbReference type="ARBA" id="ARBA00022884"/>
    </source>
</evidence>
<accession>A0A8S2D8Q3</accession>
<proteinExistence type="inferred from homology"/>
<dbReference type="GO" id="GO:0003743">
    <property type="term" value="F:translation initiation factor activity"/>
    <property type="evidence" value="ECO:0007669"/>
    <property type="project" value="UniProtKB-KW"/>
</dbReference>
<dbReference type="AlphaFoldDB" id="A0A8S2D8Q3"/>
<dbReference type="GO" id="GO:0000340">
    <property type="term" value="F:RNA 7-methylguanosine cap binding"/>
    <property type="evidence" value="ECO:0007669"/>
    <property type="project" value="TreeGrafter"/>
</dbReference>
<keyword evidence="3" id="KW-0810">Translation regulation</keyword>
<evidence type="ECO:0000256" key="2">
    <source>
        <dbReference type="ARBA" id="ARBA00022540"/>
    </source>
</evidence>
<keyword evidence="2 6" id="KW-0396">Initiation factor</keyword>
<sequence length="261" mass="29620">MSSLSSIDYCSVADNAMLQSKLVIQKDDNGVTQIVPRTDTITGSTAILPAPKSTANNDEMISTIVSNSKILKSATTTTTSNDDKLPLKNGWSFYFYKADKQRDWKQNVIYITSVSYVEDFWSFYTHTYGLRDLSNGSDYMIFKFGCLPMWEDLSSRGGGKWAVTIDSKKRKRDLDGYWLHLMLLLIGDIFGELSVHINGAVVSLRVKGDRLALWLKKVDDENIIKAIGMKFKDLLGFQAKTYFVYEYHEPKIDSNEIRLTV</sequence>
<keyword evidence="4 6" id="KW-0694">RNA-binding</keyword>
<dbReference type="PANTHER" id="PTHR11960">
    <property type="entry name" value="EUKARYOTIC TRANSLATION INITIATION FACTOR 4E RELATED"/>
    <property type="match status" value="1"/>
</dbReference>
<dbReference type="Gene3D" id="3.30.760.10">
    <property type="entry name" value="RNA Cap, Translation Initiation Factor Eif4e"/>
    <property type="match status" value="1"/>
</dbReference>
<evidence type="ECO:0000313" key="7">
    <source>
        <dbReference type="EMBL" id="CAF0831092.1"/>
    </source>
</evidence>
<comment type="caution">
    <text evidence="7">The sequence shown here is derived from an EMBL/GenBank/DDBJ whole genome shotgun (WGS) entry which is preliminary data.</text>
</comment>
<dbReference type="PANTHER" id="PTHR11960:SF8">
    <property type="entry name" value="EUKARYOTIC TRANSLATION INITIATION FACTOR 4E1-RELATED"/>
    <property type="match status" value="1"/>
</dbReference>
<dbReference type="SUPFAM" id="SSF55418">
    <property type="entry name" value="eIF4e-like"/>
    <property type="match status" value="1"/>
</dbReference>
<name>A0A8S2D8Q3_9BILA</name>
<dbReference type="EMBL" id="CAJOBA010001809">
    <property type="protein sequence ID" value="CAF3615578.1"/>
    <property type="molecule type" value="Genomic_DNA"/>
</dbReference>
<dbReference type="Pfam" id="PF01652">
    <property type="entry name" value="IF4E"/>
    <property type="match status" value="1"/>
</dbReference>